<keyword evidence="13" id="KW-1185">Reference proteome</keyword>
<dbReference type="PRINTS" id="PR00151">
    <property type="entry name" value="PORPHBDMNASE"/>
</dbReference>
<evidence type="ECO:0000256" key="1">
    <source>
        <dbReference type="ARBA" id="ARBA00001916"/>
    </source>
</evidence>
<evidence type="ECO:0000256" key="3">
    <source>
        <dbReference type="ARBA" id="ARBA00004735"/>
    </source>
</evidence>
<keyword evidence="7" id="KW-0627">Porphyrin biosynthesis</keyword>
<evidence type="ECO:0000256" key="4">
    <source>
        <dbReference type="ARBA" id="ARBA00005638"/>
    </source>
</evidence>
<feature type="compositionally biased region" description="Basic and acidic residues" evidence="9">
    <location>
        <begin position="565"/>
        <end position="575"/>
    </location>
</feature>
<dbReference type="InterPro" id="IPR022418">
    <property type="entry name" value="Porphobilinogen_deaminase_C"/>
</dbReference>
<dbReference type="OrthoDB" id="564646at2759"/>
<protein>
    <recommendedName>
        <fullName evidence="5">hydroxymethylbilane synthase</fullName>
        <ecNumber evidence="5">2.5.1.61</ecNumber>
    </recommendedName>
    <alternativeName>
        <fullName evidence="8">Hydroxymethylbilane synthase</fullName>
    </alternativeName>
</protein>
<dbReference type="CDD" id="cd11717">
    <property type="entry name" value="THUMP_THUMPD1_like"/>
    <property type="match status" value="1"/>
</dbReference>
<dbReference type="FunFam" id="3.40.190.10:FF:000004">
    <property type="entry name" value="Porphobilinogen deaminase"/>
    <property type="match status" value="1"/>
</dbReference>
<evidence type="ECO:0000259" key="11">
    <source>
        <dbReference type="Pfam" id="PF03900"/>
    </source>
</evidence>
<sequence length="798" mass="86732">MAAPFAGREPMDVHLDSASALCGSVAMASTPKSVIRVGSRKSQLALRQTNIIIDRLRAIYPMIEFEVVKISTIGDEILDIPLSKIGDKSLFTKELQLALLNRKVDFVVHSLKDVPTTMPSGLVLGCVVTRASPFDVVLMSPINRGKKLSQLPPESVIGTSSLRRTAVLKRKFPHLNFTSVRGNLSTRLGKLDSFASQSSGMPFNSPKYDALILAEAGIVRVGWKSRIDERLDHCRYAVGQGALACECRAGDERIQSLLARIHDEAATLACIAERAFMNRLEGGCSTPIAVRSRLSPGGVAGTRGDGVGRPRHLVLDAAVLSLNGDRCVEGKLATRLPIALPSDFAKRPKLRLGPTPSTSPALDDEISEFEEASAEDDKSVFLGVHVAPICRVARLRMARARRLGEELADRLYAAGAAEILTEIKLAAASTCQPTKFSAVVGSPSKEAPPETTDDSPLLISFTPSQCISLETMPSAILGSLYSVIAVMDPKSKHKRKAFYRRCAAGERKAKQRLLEISGDADVSARPIKHLEPGMTGILLSASNKEERQALIEAFRLLNEAHERLNGKAPVEKTEDAEPDGNDAEESSDIVSLMRKEMISATAAKFIFNGVKTGVSNCVFVLNQSPKSSSADLVHEVFRHVIESGEPNSRRILRFQPVCATCKPNEGDLKALVRKAWTAFWNGADAWEDKKPLCSLCSGVPLQRAKFLAKVPLENGGKRTNYFTVNFRARHYDKLAKSDAVMAVIAALHEVAPDWSPVCAGADLVISVDVLRNVICLSFLEKFHEFAKYNLRELSSPGP</sequence>
<name>A0A158QTR8_MESCO</name>
<dbReference type="AlphaFoldDB" id="A0A158QTR8"/>
<evidence type="ECO:0000256" key="2">
    <source>
        <dbReference type="ARBA" id="ARBA00002869"/>
    </source>
</evidence>
<dbReference type="UniPathway" id="UPA00251">
    <property type="reaction ID" value="UER00319"/>
</dbReference>
<dbReference type="GO" id="GO:0005737">
    <property type="term" value="C:cytoplasm"/>
    <property type="evidence" value="ECO:0007669"/>
    <property type="project" value="TreeGrafter"/>
</dbReference>
<reference evidence="12 13" key="1">
    <citation type="submission" date="2018-10" db="EMBL/GenBank/DDBJ databases">
        <authorList>
            <consortium name="Pathogen Informatics"/>
        </authorList>
    </citation>
    <scope>NUCLEOTIDE SEQUENCE [LARGE SCALE GENOMIC DNA]</scope>
</reference>
<gene>
    <name evidence="12" type="ORF">MCOS_LOCUS5207</name>
</gene>
<comment type="function">
    <text evidence="2">Tetrapolymerization of the monopyrrole PBG into the hydroxymethylbilane pre-uroporphyrinogen in several discrete steps.</text>
</comment>
<evidence type="ECO:0000256" key="7">
    <source>
        <dbReference type="ARBA" id="ARBA00023244"/>
    </source>
</evidence>
<dbReference type="SUPFAM" id="SSF54782">
    <property type="entry name" value="Porphobilinogen deaminase (hydroxymethylbilane synthase), C-terminal domain"/>
    <property type="match status" value="1"/>
</dbReference>
<feature type="domain" description="Porphobilinogen deaminase C-terminal" evidence="11">
    <location>
        <begin position="268"/>
        <end position="329"/>
    </location>
</feature>
<proteinExistence type="inferred from homology"/>
<accession>A0A158QTR8</accession>
<dbReference type="Proteomes" id="UP000267029">
    <property type="component" value="Unassembled WGS sequence"/>
</dbReference>
<dbReference type="SUPFAM" id="SSF53850">
    <property type="entry name" value="Periplasmic binding protein-like II"/>
    <property type="match status" value="1"/>
</dbReference>
<dbReference type="InterPro" id="IPR036803">
    <property type="entry name" value="Porphobilinogen_deaminase_C_sf"/>
</dbReference>
<dbReference type="GO" id="GO:0006782">
    <property type="term" value="P:protoporphyrinogen IX biosynthetic process"/>
    <property type="evidence" value="ECO:0007669"/>
    <property type="project" value="UniProtKB-UniPathway"/>
</dbReference>
<dbReference type="PANTHER" id="PTHR11557">
    <property type="entry name" value="PORPHOBILINOGEN DEAMINASE"/>
    <property type="match status" value="1"/>
</dbReference>
<dbReference type="Gene3D" id="3.30.160.40">
    <property type="entry name" value="Porphobilinogen deaminase, C-terminal domain"/>
    <property type="match status" value="1"/>
</dbReference>
<dbReference type="InterPro" id="IPR040183">
    <property type="entry name" value="THUMPD1-like"/>
</dbReference>
<dbReference type="EMBL" id="UXSR01005184">
    <property type="protein sequence ID" value="VDD79204.1"/>
    <property type="molecule type" value="Genomic_DNA"/>
</dbReference>
<evidence type="ECO:0000256" key="6">
    <source>
        <dbReference type="ARBA" id="ARBA00022679"/>
    </source>
</evidence>
<dbReference type="GO" id="GO:0004418">
    <property type="term" value="F:hydroxymethylbilane synthase activity"/>
    <property type="evidence" value="ECO:0007669"/>
    <property type="project" value="UniProtKB-EC"/>
</dbReference>
<organism evidence="12 13">
    <name type="scientific">Mesocestoides corti</name>
    <name type="common">Flatworm</name>
    <dbReference type="NCBI Taxonomy" id="53468"/>
    <lineage>
        <taxon>Eukaryota</taxon>
        <taxon>Metazoa</taxon>
        <taxon>Spiralia</taxon>
        <taxon>Lophotrochozoa</taxon>
        <taxon>Platyhelminthes</taxon>
        <taxon>Cestoda</taxon>
        <taxon>Eucestoda</taxon>
        <taxon>Cyclophyllidea</taxon>
        <taxon>Mesocestoididae</taxon>
        <taxon>Mesocestoides</taxon>
    </lineage>
</organism>
<comment type="similarity">
    <text evidence="4">Belongs to the HMBS family.</text>
</comment>
<evidence type="ECO:0000256" key="8">
    <source>
        <dbReference type="ARBA" id="ARBA00033064"/>
    </source>
</evidence>
<dbReference type="STRING" id="53468.A0A158QTR8"/>
<evidence type="ECO:0000313" key="12">
    <source>
        <dbReference type="EMBL" id="VDD79204.1"/>
    </source>
</evidence>
<dbReference type="Gene3D" id="3.40.190.10">
    <property type="entry name" value="Periplasmic binding protein-like II"/>
    <property type="match status" value="2"/>
</dbReference>
<dbReference type="Gene3D" id="3.30.2300.10">
    <property type="entry name" value="THUMP superfamily"/>
    <property type="match status" value="1"/>
</dbReference>
<dbReference type="GO" id="GO:0006400">
    <property type="term" value="P:tRNA modification"/>
    <property type="evidence" value="ECO:0007669"/>
    <property type="project" value="InterPro"/>
</dbReference>
<feature type="compositionally biased region" description="Acidic residues" evidence="9">
    <location>
        <begin position="576"/>
        <end position="587"/>
    </location>
</feature>
<comment type="cofactor">
    <cofactor evidence="1">
        <name>dipyrromethane</name>
        <dbReference type="ChEBI" id="CHEBI:60342"/>
    </cofactor>
</comment>
<dbReference type="InterPro" id="IPR022417">
    <property type="entry name" value="Porphobilin_deaminase_N"/>
</dbReference>
<dbReference type="PANTHER" id="PTHR11557:SF0">
    <property type="entry name" value="PORPHOBILINOGEN DEAMINASE"/>
    <property type="match status" value="1"/>
</dbReference>
<evidence type="ECO:0000313" key="13">
    <source>
        <dbReference type="Proteomes" id="UP000267029"/>
    </source>
</evidence>
<dbReference type="PROSITE" id="PS00533">
    <property type="entry name" value="PORPHOBILINOGEN_DEAM"/>
    <property type="match status" value="1"/>
</dbReference>
<keyword evidence="6" id="KW-0808">Transferase</keyword>
<dbReference type="Pfam" id="PF03900">
    <property type="entry name" value="Porphobil_deamC"/>
    <property type="match status" value="1"/>
</dbReference>
<dbReference type="EC" id="2.5.1.61" evidence="5"/>
<evidence type="ECO:0000256" key="9">
    <source>
        <dbReference type="SAM" id="MobiDB-lite"/>
    </source>
</evidence>
<dbReference type="NCBIfam" id="TIGR00212">
    <property type="entry name" value="hemC"/>
    <property type="match status" value="1"/>
</dbReference>
<dbReference type="Pfam" id="PF01379">
    <property type="entry name" value="Porphobil_deam"/>
    <property type="match status" value="1"/>
</dbReference>
<dbReference type="CDD" id="cd13645">
    <property type="entry name" value="PBP2_HuPBGD_like"/>
    <property type="match status" value="1"/>
</dbReference>
<feature type="domain" description="Porphobilinogen deaminase N-terminal" evidence="10">
    <location>
        <begin position="35"/>
        <end position="255"/>
    </location>
</feature>
<dbReference type="GO" id="GO:0003723">
    <property type="term" value="F:RNA binding"/>
    <property type="evidence" value="ECO:0007669"/>
    <property type="project" value="InterPro"/>
</dbReference>
<dbReference type="InterPro" id="IPR022419">
    <property type="entry name" value="Porphobilin_deaminase_cofac_BS"/>
</dbReference>
<feature type="region of interest" description="Disordered" evidence="9">
    <location>
        <begin position="565"/>
        <end position="587"/>
    </location>
</feature>
<dbReference type="InterPro" id="IPR000860">
    <property type="entry name" value="HemC"/>
</dbReference>
<evidence type="ECO:0000256" key="5">
    <source>
        <dbReference type="ARBA" id="ARBA00012655"/>
    </source>
</evidence>
<evidence type="ECO:0000259" key="10">
    <source>
        <dbReference type="Pfam" id="PF01379"/>
    </source>
</evidence>
<comment type="pathway">
    <text evidence="3">Porphyrin-containing compound metabolism; protoporphyrin-IX biosynthesis; coproporphyrinogen-III from 5-aminolevulinate: step 2/4.</text>
</comment>
<dbReference type="FunFam" id="3.40.190.10:FF:000005">
    <property type="entry name" value="Porphobilinogen deaminase"/>
    <property type="match status" value="1"/>
</dbReference>